<dbReference type="PANTHER" id="PTHR37813:SF1">
    <property type="entry name" value="FELS-2 PROPHAGE PROTEIN"/>
    <property type="match status" value="1"/>
</dbReference>
<dbReference type="InterPro" id="IPR010090">
    <property type="entry name" value="Phage_tape_meas"/>
</dbReference>
<dbReference type="Proteomes" id="UP000199598">
    <property type="component" value="Unassembled WGS sequence"/>
</dbReference>
<dbReference type="PANTHER" id="PTHR37813">
    <property type="entry name" value="FELS-2 PROPHAGE PROTEIN"/>
    <property type="match status" value="1"/>
</dbReference>
<organism evidence="5 6">
    <name type="scientific">Pseudovibrio ascidiaceicola</name>
    <dbReference type="NCBI Taxonomy" id="285279"/>
    <lineage>
        <taxon>Bacteria</taxon>
        <taxon>Pseudomonadati</taxon>
        <taxon>Pseudomonadota</taxon>
        <taxon>Alphaproteobacteria</taxon>
        <taxon>Hyphomicrobiales</taxon>
        <taxon>Stappiaceae</taxon>
        <taxon>Pseudovibrio</taxon>
    </lineage>
</organism>
<sequence length="759" mass="79858">MGVLTSKLVISVLDRASGPARAIANSMKGMQASADRNRRELNRMQGQMLGAVGTGYILARSIAAPVKSAIEFESAMSDVKKVVDFDSPEGFKKMRKDIIDMSTRMPMTASQIADIVAAAGQAGMAGDELTQFAEMAAKVGVAFDVSAGTAGESLAKIKTALGLTVSETGELADAINHLSNTSASSAPDLLDFMRRVGSVGKQYGFTAEQTAAIGSAMIASGAQADVAATSFRNAGKALARGEGSTKRQHKAYKRLGLDAVKVSKNLQKDAVGTLKTVIGQIRELPKELQTSVISDLFGDEARAIAPLIENAELLDNALGSVASKAQFLGSSQAEFEERSRTSAAQLQVFQNKIEAASIAIGDSLLPVINDLTDALGPQIQAFTKWAEENPKILSELIKWGSVALGILIALAGLRYAFLLLKSVTWDLAAGIFKAFRKLSKLPGLGSRRAGKTKRVAGPAGAKPSSVKKAGVPQVSRKMPAAANDNGGGKSNIKGLKAGKLLKGAASLNLVGLILNEFEHSINTWGMSWKDRAQYAQNRFDAGAANGEAMNQWLEDLIGVRKGPVEKGNVLVEALKQDLALIDSQIAELGDSRSERQTKRGLQTDREEIVEQLKALNAELAQTANGVADAKVAEALQTKANQILAVPIPKPSAGSGLKVPQIAGARALGGQIVGGRNYLVGENGAELVTPSQSGYVHTASESAKMLGGGGSDLSSGETHYYFGPFYVDAASSASEMVEGFVEQVEDRMSGLHADREYAVR</sequence>
<evidence type="ECO:0000256" key="3">
    <source>
        <dbReference type="SAM" id="MobiDB-lite"/>
    </source>
</evidence>
<proteinExistence type="predicted"/>
<protein>
    <submittedName>
        <fullName evidence="5">Phage tail tape measure protein, TP901 family, core region</fullName>
    </submittedName>
</protein>
<dbReference type="RefSeq" id="WP_093522706.1">
    <property type="nucleotide sequence ID" value="NZ_FOSK01000013.1"/>
</dbReference>
<accession>A0A1I4DZX6</accession>
<comment type="caution">
    <text evidence="5">The sequence shown here is derived from an EMBL/GenBank/DDBJ whole genome shotgun (WGS) entry which is preliminary data.</text>
</comment>
<feature type="coiled-coil region" evidence="2">
    <location>
        <begin position="598"/>
        <end position="625"/>
    </location>
</feature>
<gene>
    <name evidence="5" type="ORF">SAMN04488518_11399</name>
</gene>
<dbReference type="NCBIfam" id="TIGR01760">
    <property type="entry name" value="tape_meas_TP901"/>
    <property type="match status" value="1"/>
</dbReference>
<name>A0A1I4DZX6_9HYPH</name>
<evidence type="ECO:0000256" key="2">
    <source>
        <dbReference type="SAM" id="Coils"/>
    </source>
</evidence>
<dbReference type="Pfam" id="PF10145">
    <property type="entry name" value="PhageMin_Tail"/>
    <property type="match status" value="1"/>
</dbReference>
<evidence type="ECO:0000313" key="6">
    <source>
        <dbReference type="Proteomes" id="UP000199598"/>
    </source>
</evidence>
<dbReference type="EMBL" id="FOSK01000013">
    <property type="protein sequence ID" value="SFK99122.1"/>
    <property type="molecule type" value="Genomic_DNA"/>
</dbReference>
<evidence type="ECO:0000256" key="1">
    <source>
        <dbReference type="ARBA" id="ARBA00022612"/>
    </source>
</evidence>
<keyword evidence="1" id="KW-1188">Viral release from host cell</keyword>
<keyword evidence="6" id="KW-1185">Reference proteome</keyword>
<evidence type="ECO:0000259" key="4">
    <source>
        <dbReference type="Pfam" id="PF10145"/>
    </source>
</evidence>
<evidence type="ECO:0000313" key="5">
    <source>
        <dbReference type="EMBL" id="SFK99122.1"/>
    </source>
</evidence>
<reference evidence="5 6" key="1">
    <citation type="submission" date="2016-10" db="EMBL/GenBank/DDBJ databases">
        <authorList>
            <person name="Varghese N."/>
            <person name="Submissions S."/>
        </authorList>
    </citation>
    <scope>NUCLEOTIDE SEQUENCE [LARGE SCALE GENOMIC DNA]</scope>
    <source>
        <strain evidence="5 6">DSM 16392</strain>
    </source>
</reference>
<keyword evidence="2" id="KW-0175">Coiled coil</keyword>
<feature type="domain" description="Phage tail tape measure protein" evidence="4">
    <location>
        <begin position="95"/>
        <end position="298"/>
    </location>
</feature>
<feature type="region of interest" description="Disordered" evidence="3">
    <location>
        <begin position="447"/>
        <end position="473"/>
    </location>
</feature>